<dbReference type="AlphaFoldDB" id="A0A4Z1I539"/>
<feature type="region of interest" description="Disordered" evidence="1">
    <location>
        <begin position="462"/>
        <end position="533"/>
    </location>
</feature>
<proteinExistence type="predicted"/>
<evidence type="ECO:0000313" key="3">
    <source>
        <dbReference type="Proteomes" id="UP000297452"/>
    </source>
</evidence>
<sequence>MSQIPDRDLHYNEEDKNESIERDNSDGSLRCPLFVQDTDEMIDEDGNLWICWVDEEEWEKEQIARQRAIRISRIVCALEDIIKSSENTSIVTDTLVRMPSETKTAGIASMPSTGFLTATSIPSTEEYFPLPAVLDPEPDSFITVVSTGEEHPRPLSEIFLFGGYDYNTAVEDHHYNLEDEDEDDTRRLFSHGFHYNTEVEDEDDDEEESDSDDESDDDSDDDGNDDSDDDGNDDSDDNNGDCSDDNLDTDTENEDRDASEGGCNLHSEPEDNDESLNPDTVEATPSIPLINTLAVASNQGTVEKFTDTAWDLIGKTLFTTGVCVWKIVPEKLKDKLKARFADHLASGAGSPRTVVEQEAHSQEEENNDTSENDAAVPHDGHDVDYSDYRACMVYLNYSSYPDYPDDMNDDSFQDEEEETSSFGKEVLTYVKARNRRIRILSGMDARGQVVHSCEDACKDHGSILVPLPVDDDGEYREEDKDDDDDEENDDDVEEEEEEEEEEEDDDDDEDGYNGEDDDGGYNGDLEEDDDEDEVVTEWIVDDDEDEVLTEWIDNDDDIGAERLAWLAYREDTDEDTEEEKSEESEEEEYEDEEEDEELDQTLPARFYRIVIKAWDFLIEELGSEWALANRTTCYRYINKVWRRWVVHARIRGGREDIWGENPDLWEGELEFIKRGPCDLRISKYSRRRYGGRFGGFRLLFYRG</sequence>
<dbReference type="STRING" id="278944.A0A4Z1I539"/>
<comment type="caution">
    <text evidence="2">The sequence shown here is derived from an EMBL/GenBank/DDBJ whole genome shotgun (WGS) entry which is preliminary data.</text>
</comment>
<dbReference type="Proteomes" id="UP000297452">
    <property type="component" value="Unassembled WGS sequence"/>
</dbReference>
<dbReference type="OrthoDB" id="3560475at2759"/>
<feature type="region of interest" description="Disordered" evidence="1">
    <location>
        <begin position="1"/>
        <end position="25"/>
    </location>
</feature>
<accession>A0A4Z1I539</accession>
<protein>
    <submittedName>
        <fullName evidence="2">Uncharacterized protein</fullName>
    </submittedName>
</protein>
<feature type="compositionally biased region" description="Acidic residues" evidence="1">
    <location>
        <begin position="571"/>
        <end position="598"/>
    </location>
</feature>
<evidence type="ECO:0000313" key="2">
    <source>
        <dbReference type="EMBL" id="TGO54592.1"/>
    </source>
</evidence>
<organism evidence="2 3">
    <name type="scientific">Botryotinia narcissicola</name>
    <dbReference type="NCBI Taxonomy" id="278944"/>
    <lineage>
        <taxon>Eukaryota</taxon>
        <taxon>Fungi</taxon>
        <taxon>Dikarya</taxon>
        <taxon>Ascomycota</taxon>
        <taxon>Pezizomycotina</taxon>
        <taxon>Leotiomycetes</taxon>
        <taxon>Helotiales</taxon>
        <taxon>Sclerotiniaceae</taxon>
        <taxon>Botryotinia</taxon>
    </lineage>
</organism>
<keyword evidence="3" id="KW-1185">Reference proteome</keyword>
<feature type="region of interest" description="Disordered" evidence="1">
    <location>
        <begin position="194"/>
        <end position="283"/>
    </location>
</feature>
<name>A0A4Z1I539_9HELO</name>
<feature type="region of interest" description="Disordered" evidence="1">
    <location>
        <begin position="348"/>
        <end position="381"/>
    </location>
</feature>
<feature type="region of interest" description="Disordered" evidence="1">
    <location>
        <begin position="568"/>
        <end position="598"/>
    </location>
</feature>
<feature type="compositionally biased region" description="Acidic residues" evidence="1">
    <location>
        <begin position="198"/>
        <end position="257"/>
    </location>
</feature>
<reference evidence="2 3" key="1">
    <citation type="submission" date="2017-12" db="EMBL/GenBank/DDBJ databases">
        <title>Comparative genomics of Botrytis spp.</title>
        <authorList>
            <person name="Valero-Jimenez C.A."/>
            <person name="Tapia P."/>
            <person name="Veloso J."/>
            <person name="Silva-Moreno E."/>
            <person name="Staats M."/>
            <person name="Valdes J.H."/>
            <person name="Van Kan J.A.L."/>
        </authorList>
    </citation>
    <scope>NUCLEOTIDE SEQUENCE [LARGE SCALE GENOMIC DNA]</scope>
    <source>
        <strain evidence="2 3">MUCL2120</strain>
    </source>
</reference>
<dbReference type="EMBL" id="PQXJ01000263">
    <property type="protein sequence ID" value="TGO54592.1"/>
    <property type="molecule type" value="Genomic_DNA"/>
</dbReference>
<evidence type="ECO:0000256" key="1">
    <source>
        <dbReference type="SAM" id="MobiDB-lite"/>
    </source>
</evidence>
<gene>
    <name evidence="2" type="ORF">BOTNAR_0263g00030</name>
</gene>
<feature type="compositionally biased region" description="Acidic residues" evidence="1">
    <location>
        <begin position="469"/>
        <end position="533"/>
    </location>
</feature>